<sequence length="73" mass="8274">MSKRHRVKYVHEGRYVAEVDVELLEDETEWSPYLSVGDAYKLDDVRDALRRGDIAAAAKLARVFALQPVAVSQ</sequence>
<evidence type="ECO:0000313" key="2">
    <source>
        <dbReference type="Proteomes" id="UP000179037"/>
    </source>
</evidence>
<dbReference type="EMBL" id="MFTC01000089">
    <property type="protein sequence ID" value="OGI49768.1"/>
    <property type="molecule type" value="Genomic_DNA"/>
</dbReference>
<reference evidence="1 2" key="1">
    <citation type="journal article" date="2016" name="Nat. Commun.">
        <title>Thousands of microbial genomes shed light on interconnected biogeochemical processes in an aquifer system.</title>
        <authorList>
            <person name="Anantharaman K."/>
            <person name="Brown C.T."/>
            <person name="Hug L.A."/>
            <person name="Sharon I."/>
            <person name="Castelle C.J."/>
            <person name="Probst A.J."/>
            <person name="Thomas B.C."/>
            <person name="Singh A."/>
            <person name="Wilkins M.J."/>
            <person name="Karaoz U."/>
            <person name="Brodie E.L."/>
            <person name="Williams K.H."/>
            <person name="Hubbard S.S."/>
            <person name="Banfield J.F."/>
        </authorList>
    </citation>
    <scope>NUCLEOTIDE SEQUENCE [LARGE SCALE GENOMIC DNA]</scope>
</reference>
<accession>A0A1F6TX99</accession>
<organism evidence="1 2">
    <name type="scientific">Candidatus Muproteobacteria bacterium RIFCSPLOWO2_01_FULL_60_18</name>
    <dbReference type="NCBI Taxonomy" id="1817768"/>
    <lineage>
        <taxon>Bacteria</taxon>
        <taxon>Pseudomonadati</taxon>
        <taxon>Pseudomonadota</taxon>
        <taxon>Candidatus Muproteobacteria</taxon>
    </lineage>
</organism>
<evidence type="ECO:0000313" key="1">
    <source>
        <dbReference type="EMBL" id="OGI49768.1"/>
    </source>
</evidence>
<gene>
    <name evidence="1" type="ORF">A3A87_10195</name>
</gene>
<comment type="caution">
    <text evidence="1">The sequence shown here is derived from an EMBL/GenBank/DDBJ whole genome shotgun (WGS) entry which is preliminary data.</text>
</comment>
<dbReference type="STRING" id="1817768.A3A87_10195"/>
<proteinExistence type="predicted"/>
<protein>
    <submittedName>
        <fullName evidence="1">Uncharacterized protein</fullName>
    </submittedName>
</protein>
<name>A0A1F6TX99_9PROT</name>
<dbReference type="Proteomes" id="UP000179037">
    <property type="component" value="Unassembled WGS sequence"/>
</dbReference>
<dbReference type="AlphaFoldDB" id="A0A1F6TX99"/>